<dbReference type="Proteomes" id="UP000790787">
    <property type="component" value="Chromosome 5"/>
</dbReference>
<dbReference type="RefSeq" id="XP_075109083.1">
    <property type="nucleotide sequence ID" value="XM_075252982.1"/>
</dbReference>
<name>A0AC58UHX1_TOBAC</name>
<evidence type="ECO:0000313" key="1">
    <source>
        <dbReference type="Proteomes" id="UP000790787"/>
    </source>
</evidence>
<protein>
    <submittedName>
        <fullName evidence="2">Uncharacterized protein LOC142180880</fullName>
    </submittedName>
</protein>
<sequence length="941" mass="108156">MANSMPHKMIIRSIPTKILNFDGPSFSLQITQGESDFAGKLATTVSQRRIKLHNDKSKEVQVEKSSKETKNPVVSKMKRPMNDSSCVNLEGTPNDVFALHVNGTSLHFTLREFAIVTGLKCVGNNEDFEFSEKFPNRLIETYFGGANLVKKEQLMKCFADKNWGPDNDGDALKISLLYFIHTFIFLSEKNSTTIPRLHFDLVESGRYSEYHWGLKAFEMLTKSISIKMNAEKKYYRIAEMPLAMQVWFYECCSVVDSKIALRVDDVVPRILNWRTTGYQPTFAYLMNDIFNDTENMKYAVAFRYIFGDVIPVVVSVVIFPQICCIQMHPDYSYICIQETAFIFRGCIQHNTFIVYKDISPSNIELVIIQNPPVGADVEKRPSPAHLDKSGDDSDDFSPTPELQCKKKHVTSVGPSSSPPHKKRKEHERHPNETEYQPKIPLVCVSEFGHKVLHDNQLQDSQNDEVSSLRKDLNSFKEYVVGEFKSLRTLINDNFKNLFDHLQQNQQTESLHQRKEPIGRRDDGTDTNVRDNVEKQVLNDQCLEYRGEGKTTSEVPSNIPSTGQEGVSTEFYVSQFELDDKFLPGQIPETRIVIHNNEKKLNQPQYHLIGIGDQVDGTLRLMSLTSTPQEYDKWVRDGLLARHDQRSNLEDHYKKNKLTLHIPLDFGVDQVNSKNWFYLLSFDGKLWDDNHIDVIFYYLRKKGKYNQTSNFKYTTVDCIFKTRIAEIFDRYADTDSNANVAKEEDVVCEYMRGYRLHANVHWHTVDNVMIPVNLKDKLNWVLAVVSFKERCIKVYDSYRSAGHDAYVVSEIDKLAKLVPLYLSISGFYRDSQGIDWSTYSAYTDKSHNDPFEVFFISDLPQQKVGSMDCGVHVAAYAEFLSTLGEIPQITFHSSLLRQRYGALLWDYAMRKIDVDAISENGAPSKIARQITESDSRMQIVLE</sequence>
<proteinExistence type="predicted"/>
<reference evidence="2" key="2">
    <citation type="submission" date="2025-08" db="UniProtKB">
        <authorList>
            <consortium name="RefSeq"/>
        </authorList>
    </citation>
    <scope>IDENTIFICATION</scope>
    <source>
        <tissue evidence="2">Leaf</tissue>
    </source>
</reference>
<keyword evidence="1" id="KW-1185">Reference proteome</keyword>
<organism evidence="1 2">
    <name type="scientific">Nicotiana tabacum</name>
    <name type="common">Common tobacco</name>
    <dbReference type="NCBI Taxonomy" id="4097"/>
    <lineage>
        <taxon>Eukaryota</taxon>
        <taxon>Viridiplantae</taxon>
        <taxon>Streptophyta</taxon>
        <taxon>Embryophyta</taxon>
        <taxon>Tracheophyta</taxon>
        <taxon>Spermatophyta</taxon>
        <taxon>Magnoliopsida</taxon>
        <taxon>eudicotyledons</taxon>
        <taxon>Gunneridae</taxon>
        <taxon>Pentapetalae</taxon>
        <taxon>asterids</taxon>
        <taxon>lamiids</taxon>
        <taxon>Solanales</taxon>
        <taxon>Solanaceae</taxon>
        <taxon>Nicotianoideae</taxon>
        <taxon>Nicotianeae</taxon>
        <taxon>Nicotiana</taxon>
    </lineage>
</organism>
<accession>A0AC58UHX1</accession>
<reference evidence="1" key="1">
    <citation type="journal article" date="2014" name="Nat. Commun.">
        <title>The tobacco genome sequence and its comparison with those of tomato and potato.</title>
        <authorList>
            <person name="Sierro N."/>
            <person name="Battey J.N."/>
            <person name="Ouadi S."/>
            <person name="Bakaher N."/>
            <person name="Bovet L."/>
            <person name="Willig A."/>
            <person name="Goepfert S."/>
            <person name="Peitsch M.C."/>
            <person name="Ivanov N.V."/>
        </authorList>
    </citation>
    <scope>NUCLEOTIDE SEQUENCE [LARGE SCALE GENOMIC DNA]</scope>
</reference>
<evidence type="ECO:0000313" key="2">
    <source>
        <dbReference type="RefSeq" id="XP_075109083.1"/>
    </source>
</evidence>
<gene>
    <name evidence="2" type="primary">LOC142180880</name>
</gene>